<protein>
    <submittedName>
        <fullName evidence="3">Uncharacterized protein</fullName>
    </submittedName>
</protein>
<feature type="region of interest" description="Disordered" evidence="2">
    <location>
        <begin position="1027"/>
        <end position="1062"/>
    </location>
</feature>
<evidence type="ECO:0000313" key="4">
    <source>
        <dbReference type="Proteomes" id="UP000186817"/>
    </source>
</evidence>
<keyword evidence="1" id="KW-0233">DNA recombination</keyword>
<dbReference type="Gene3D" id="1.10.443.10">
    <property type="entry name" value="Intergrase catalytic core"/>
    <property type="match status" value="1"/>
</dbReference>
<dbReference type="GO" id="GO:0003677">
    <property type="term" value="F:DNA binding"/>
    <property type="evidence" value="ECO:0007669"/>
    <property type="project" value="InterPro"/>
</dbReference>
<dbReference type="InterPro" id="IPR011010">
    <property type="entry name" value="DNA_brk_join_enz"/>
</dbReference>
<dbReference type="PANTHER" id="PTHR10139:SF1">
    <property type="entry name" value="DOUBLE-STRAND BREAK REPAIR PROTEIN MRE11"/>
    <property type="match status" value="1"/>
</dbReference>
<dbReference type="GO" id="GO:0042138">
    <property type="term" value="P:meiotic DNA double-strand break formation"/>
    <property type="evidence" value="ECO:0007669"/>
    <property type="project" value="TreeGrafter"/>
</dbReference>
<reference evidence="3 4" key="1">
    <citation type="submission" date="2016-02" db="EMBL/GenBank/DDBJ databases">
        <title>Genome analysis of coral dinoflagellate symbionts highlights evolutionary adaptations to a symbiotic lifestyle.</title>
        <authorList>
            <person name="Aranda M."/>
            <person name="Li Y."/>
            <person name="Liew Y.J."/>
            <person name="Baumgarten S."/>
            <person name="Simakov O."/>
            <person name="Wilson M."/>
            <person name="Piel J."/>
            <person name="Ashoor H."/>
            <person name="Bougouffa S."/>
            <person name="Bajic V.B."/>
            <person name="Ryu T."/>
            <person name="Ravasi T."/>
            <person name="Bayer T."/>
            <person name="Micklem G."/>
            <person name="Kim H."/>
            <person name="Bhak J."/>
            <person name="Lajeunesse T.C."/>
            <person name="Voolstra C.R."/>
        </authorList>
    </citation>
    <scope>NUCLEOTIDE SEQUENCE [LARGE SCALE GENOMIC DNA]</scope>
    <source>
        <strain evidence="3 4">CCMP2467</strain>
    </source>
</reference>
<dbReference type="GO" id="GO:0030870">
    <property type="term" value="C:Mre11 complex"/>
    <property type="evidence" value="ECO:0007669"/>
    <property type="project" value="TreeGrafter"/>
</dbReference>
<dbReference type="GO" id="GO:0000723">
    <property type="term" value="P:telomere maintenance"/>
    <property type="evidence" value="ECO:0007669"/>
    <property type="project" value="TreeGrafter"/>
</dbReference>
<sequence length="2496" mass="270987">MPLAAGAMELQGLQKETVRYRAAATNCLSITQTLVLLAIYILSGDVAVAVEYINAKTAKKLLDAGDGDEKTKYVEDLYLRTAMSEILLLQDPEGSRRDIYQTATRWLAKWTARGFVQRMNSVGVAPSTRQVLEQHRQRSGASLPTTARGCRLWGQRFRRSFGMRLGRMKATKVVDNVLEKVIREARLQGLFLLPVPAGLTPLLQIKARVDSLLGFVFLAELLSTPGICRVGTILFESFHFFQVGFKEKDKVRGKDFSETVEEALQIRKNDPADLILHGENLFHENKPSTGMKGIVIRPILVVKGNARVAIYGLGNIRDERIAKMVHLEESLRGEFYVMQPGSSAQCSVMRDIAALTGLGSKVSERFVTSKGKAGVRREGEARVDRRQMQVARLPSELSIFASMVEGAVASNGIRCPSLYCAYAYRDGSCPVNHNSEGWGFALTTSVDDPLAHPRYLILACITPPALSVHRRHSPQVLLQLLLPSPCSTFASSAWPSSPRLAAATPPKAPGPRVETEFSLSDSFPAGCWAKAVLDNKAQVGRLEGSNTVTHGFASEAEARAYFAEGSVELLEFSWPLIQDVDIDQEPETCLAYAVMRRPAGFLLCLPTNFFKEADLLAGQAAEDDAILGPSFELQVAPVVLTDAGEWARAEDPTPVPCVVVDLSLRAADAVSQADLADSGARPFLPERPDTFPLASEVVRRCSAWVVENLAGIRSGYQTAVSEPLGRAAKPPPRAKRPTVANLAAQQETFAKALAGISAQLALLTSAPSPAQTEAAQPMQPPKARDALALSAPVAVKAPAPVAQAKALTALLGPPPSAKAASVLLGPEIQDPGPLHLDNRALVEEGDSSSPVAEAMLLQSRALAQLVSQLAQSADPLAELGSQPSSLSTRGTSSRQRMQAELAQREGQFAVRMRATALRRMSPTTADATILQEGLMTRYLERFGGYQGQQLVGLLQWQLAQISDLLASDCNQGAADLVAQAMIMLEQVAVDRGHAYCRLASFAPLADAKLIACTMAFMKELDTLSTKRLELTGPKTKSPPTAPPAGGEDNGTPEPPLTKKQQRARAWAAAKKDASVCGEARRQLLIDRVLHVTVVALNFVHANFRPAPCHTLQKPPSSSQAAVFDRLELLIRACSRTAGPADCVPLCAGRRGAHLVARLSELTAHLYHIGLDGSPYPGSAPLGHVKHHDHGPPSLRPYRDTDADRILIKGTGAWDLGRHLLYEPELCVPFRDPLVLTGIPANDLPFPGASSDTKASIMPLVRLWDSKGLLRIVPGPRSERELCRTFGAFKSEDFDRLIGDRRGPNGLEGRVVGPSRWLPPGNLLTLVSVPRFSSVLVGASTDRADFYHQASISDARAASNVVGPALSLDEFAGLTALADFKRKHLGRRSSLVTEPSADRHFYAAFGTLFQGDHGGVEYATAAHQDLLQDHGLLSLRDRLLGQHPVPRTSCYEALVIDDYFALSVEPLGPLTSCSPDQLRDRLLGAESTQRVLRAQAAYATESVAGSPAKDLLGALNFQAAGAFVDSSIESVLEGQVLVSSPPEKRLALSFLSLKAAALPGISRELAASLAGSWTSLLLFRKPLAACLSSFFSLGLGHVSGQAGSDVVTLSRKQAQELSLLAALAPVAVTNVALPFSKRVFCTDASLQKGAVVSAKIGSQPSEALWSSAARKGHYTMLDLSLSPSGAGRKPPGEEPARPDFCAEPAASDTKARPLGLDFDFLEVGCATFATSFARNFGLKVGPPFHDTVSSELAVEEPQVLDLLVYLVSCGRLRSVLGCVPARAFSWLSPRDRAFGRRVPARGLAEKRCLRLFLLLRACAAYGVPCLVLLPSWSGALQHSSYLGCLKLPTVCAGCSRRLGLAWISVWTPSPGCNPELLPAGPKQRIETDSFPGLPNEAARAIVLRLLAGARLAEKPEEYPEGLESVLVNDVLLTSSWEVDRAWAWRRRKHINVLESEAALQLYKDLTVRGGDLRFCLLTDSSVVLGSHRKGRSSARLLAPSLRRAAAVLCAGGLYPSLHFAPTRLNPADDPTRDKECRAASGTSLHELTDPRELARLGRLTRSTANWLRLFLLAGSPSARACKVRLRSLFGFPVTSRYCSRSLALQGRRLVEFDSTLGFPGEGPLFEKLFFCVCVALTASLGACVLQPRNTADLLRQRGRSPGLLPTGRPVQPRTKANRGPLTAAFSQWLLDVLGFSLDTALQRKPFDHDVFCEYVIAFGNDLYASGRPYWHYAETINALTSLRPSLRKQMQGAWDLAFTWLSEEPYVHHTAMPAPVLIAVLSTCLLWGWIKEAGIFALCWGALLRAGEATKLLRRDLVFPADALWGQSYILVRIQEPKTRGRAARHQSSKLEPSDLVELCSLAFERLPKTARVWSMSPQTLRKRLYDVLRRLGMSRSGGRERPLDLGSLRPGGATYLLQQTEDSELTRRRGRWVSHKVMEIYLQEVSASTFVADLDPDSRSRVLSASAAFPELLQRAQEWTRAGIPPSSWFYLWPYL</sequence>
<accession>A0A1Q9EWT1</accession>
<dbReference type="GO" id="GO:0015074">
    <property type="term" value="P:DNA integration"/>
    <property type="evidence" value="ECO:0007669"/>
    <property type="project" value="InterPro"/>
</dbReference>
<feature type="region of interest" description="Disordered" evidence="2">
    <location>
        <begin position="1682"/>
        <end position="1701"/>
    </location>
</feature>
<feature type="compositionally biased region" description="Polar residues" evidence="2">
    <location>
        <begin position="881"/>
        <end position="896"/>
    </location>
</feature>
<evidence type="ECO:0000313" key="3">
    <source>
        <dbReference type="EMBL" id="OLQ11835.1"/>
    </source>
</evidence>
<organism evidence="3 4">
    <name type="scientific">Symbiodinium microadriaticum</name>
    <name type="common">Dinoflagellate</name>
    <name type="synonym">Zooxanthella microadriatica</name>
    <dbReference type="NCBI Taxonomy" id="2951"/>
    <lineage>
        <taxon>Eukaryota</taxon>
        <taxon>Sar</taxon>
        <taxon>Alveolata</taxon>
        <taxon>Dinophyceae</taxon>
        <taxon>Suessiales</taxon>
        <taxon>Symbiodiniaceae</taxon>
        <taxon>Symbiodinium</taxon>
    </lineage>
</organism>
<feature type="compositionally biased region" description="Low complexity" evidence="2">
    <location>
        <begin position="1031"/>
        <end position="1046"/>
    </location>
</feature>
<dbReference type="InterPro" id="IPR029052">
    <property type="entry name" value="Metallo-depent_PP-like"/>
</dbReference>
<dbReference type="SUPFAM" id="SSF56349">
    <property type="entry name" value="DNA breaking-rejoining enzymes"/>
    <property type="match status" value="1"/>
</dbReference>
<keyword evidence="4" id="KW-1185">Reference proteome</keyword>
<dbReference type="GO" id="GO:0007095">
    <property type="term" value="P:mitotic G2 DNA damage checkpoint signaling"/>
    <property type="evidence" value="ECO:0007669"/>
    <property type="project" value="TreeGrafter"/>
</dbReference>
<dbReference type="Gene3D" id="3.60.21.10">
    <property type="match status" value="1"/>
</dbReference>
<dbReference type="GO" id="GO:0035861">
    <property type="term" value="C:site of double-strand break"/>
    <property type="evidence" value="ECO:0007669"/>
    <property type="project" value="TreeGrafter"/>
</dbReference>
<gene>
    <name evidence="3" type="ORF">AK812_SmicGene4324</name>
</gene>
<name>A0A1Q9EWT1_SYMMI</name>
<feature type="region of interest" description="Disordered" evidence="2">
    <location>
        <begin position="490"/>
        <end position="514"/>
    </location>
</feature>
<dbReference type="GO" id="GO:0097552">
    <property type="term" value="P:mitochondrial double-strand break repair via homologous recombination"/>
    <property type="evidence" value="ECO:0007669"/>
    <property type="project" value="TreeGrafter"/>
</dbReference>
<dbReference type="Proteomes" id="UP000186817">
    <property type="component" value="Unassembled WGS sequence"/>
</dbReference>
<dbReference type="GO" id="GO:0000724">
    <property type="term" value="P:double-strand break repair via homologous recombination"/>
    <property type="evidence" value="ECO:0007669"/>
    <property type="project" value="TreeGrafter"/>
</dbReference>
<comment type="caution">
    <text evidence="3">The sequence shown here is derived from an EMBL/GenBank/DDBJ whole genome shotgun (WGS) entry which is preliminary data.</text>
</comment>
<dbReference type="OrthoDB" id="433965at2759"/>
<feature type="region of interest" description="Disordered" evidence="2">
    <location>
        <begin position="876"/>
        <end position="896"/>
    </location>
</feature>
<dbReference type="GO" id="GO:0000014">
    <property type="term" value="F:single-stranded DNA endodeoxyribonuclease activity"/>
    <property type="evidence" value="ECO:0007669"/>
    <property type="project" value="TreeGrafter"/>
</dbReference>
<evidence type="ECO:0000256" key="2">
    <source>
        <dbReference type="SAM" id="MobiDB-lite"/>
    </source>
</evidence>
<dbReference type="EMBL" id="LSRX01000053">
    <property type="protein sequence ID" value="OLQ11835.1"/>
    <property type="molecule type" value="Genomic_DNA"/>
</dbReference>
<dbReference type="PANTHER" id="PTHR10139">
    <property type="entry name" value="DOUBLE-STRAND BREAK REPAIR PROTEIN MRE11"/>
    <property type="match status" value="1"/>
</dbReference>
<proteinExistence type="predicted"/>
<evidence type="ECO:0000256" key="1">
    <source>
        <dbReference type="ARBA" id="ARBA00023172"/>
    </source>
</evidence>
<dbReference type="InterPro" id="IPR013762">
    <property type="entry name" value="Integrase-like_cat_sf"/>
</dbReference>
<dbReference type="GO" id="GO:0006303">
    <property type="term" value="P:double-strand break repair via nonhomologous end joining"/>
    <property type="evidence" value="ECO:0007669"/>
    <property type="project" value="TreeGrafter"/>
</dbReference>